<evidence type="ECO:0000313" key="4">
    <source>
        <dbReference type="Proteomes" id="UP001185922"/>
    </source>
</evidence>
<gene>
    <name evidence="3" type="ORF">R3Q15_06795</name>
</gene>
<comment type="caution">
    <text evidence="3">The sequence shown here is derived from an EMBL/GenBank/DDBJ whole genome shotgun (WGS) entry which is preliminary data.</text>
</comment>
<dbReference type="RefSeq" id="WP_317510247.1">
    <property type="nucleotide sequence ID" value="NZ_JAWLKH010000004.1"/>
</dbReference>
<dbReference type="EMBL" id="JAWLKH010000004">
    <property type="protein sequence ID" value="MDV6311604.1"/>
    <property type="molecule type" value="Genomic_DNA"/>
</dbReference>
<evidence type="ECO:0000259" key="2">
    <source>
        <dbReference type="Pfam" id="PF13338"/>
    </source>
</evidence>
<organism evidence="3 4">
    <name type="scientific">Gordonia amicalis</name>
    <dbReference type="NCBI Taxonomy" id="89053"/>
    <lineage>
        <taxon>Bacteria</taxon>
        <taxon>Bacillati</taxon>
        <taxon>Actinomycetota</taxon>
        <taxon>Actinomycetes</taxon>
        <taxon>Mycobacteriales</taxon>
        <taxon>Gordoniaceae</taxon>
        <taxon>Gordonia</taxon>
    </lineage>
</organism>
<sequence>MPDFTRFRELVAARDSVFTSADVSACAISPDAAFRRVRSGEWIRVSRGVFHVGDRRLDDRMRARIAVLCTSPRAALCSETAYWWHGFTTKAPKQIHVVTPQGRHGRPVDGVRIWHRTVAPPDLTEVDDLRVTEKALTVLDAAVDGGSRLLDSALLRKYTTVADVVDAQTRNSGRRGSRRSREMVAAIADGSRSERGLEP</sequence>
<reference evidence="3" key="1">
    <citation type="submission" date="2023-10" db="EMBL/GenBank/DDBJ databases">
        <title>Development of a sustainable strategy for remediation of hydrocarbon-contaminated territories based on the waste exchange concept.</title>
        <authorList>
            <person name="Krivoruchko A."/>
        </authorList>
    </citation>
    <scope>NUCLEOTIDE SEQUENCE</scope>
    <source>
        <strain evidence="3">IEGM 1279</strain>
    </source>
</reference>
<name>A0AAE4R1P4_9ACTN</name>
<feature type="domain" description="AbiEi antitoxin N-terminal" evidence="2">
    <location>
        <begin position="9"/>
        <end position="50"/>
    </location>
</feature>
<evidence type="ECO:0000256" key="1">
    <source>
        <dbReference type="SAM" id="MobiDB-lite"/>
    </source>
</evidence>
<dbReference type="InterPro" id="IPR025159">
    <property type="entry name" value="AbiEi_N"/>
</dbReference>
<dbReference type="Proteomes" id="UP001185922">
    <property type="component" value="Unassembled WGS sequence"/>
</dbReference>
<evidence type="ECO:0000313" key="3">
    <source>
        <dbReference type="EMBL" id="MDV6311604.1"/>
    </source>
</evidence>
<accession>A0AAE4R1P4</accession>
<dbReference type="Pfam" id="PF13338">
    <property type="entry name" value="AbiEi_4"/>
    <property type="match status" value="1"/>
</dbReference>
<dbReference type="AlphaFoldDB" id="A0AAE4R1P4"/>
<protein>
    <submittedName>
        <fullName evidence="3">Type IV toxin-antitoxin system AbiEi family antitoxin domain-containing protein</fullName>
    </submittedName>
</protein>
<proteinExistence type="predicted"/>
<feature type="region of interest" description="Disordered" evidence="1">
    <location>
        <begin position="169"/>
        <end position="199"/>
    </location>
</feature>